<organism evidence="1 2">
    <name type="scientific">Schistosoma margrebowiei</name>
    <dbReference type="NCBI Taxonomy" id="48269"/>
    <lineage>
        <taxon>Eukaryota</taxon>
        <taxon>Metazoa</taxon>
        <taxon>Spiralia</taxon>
        <taxon>Lophotrochozoa</taxon>
        <taxon>Platyhelminthes</taxon>
        <taxon>Trematoda</taxon>
        <taxon>Digenea</taxon>
        <taxon>Strigeidida</taxon>
        <taxon>Schistosomatoidea</taxon>
        <taxon>Schistosomatidae</taxon>
        <taxon>Schistosoma</taxon>
    </lineage>
</organism>
<accession>A0A183LXU6</accession>
<reference evidence="1 2" key="1">
    <citation type="submission" date="2018-11" db="EMBL/GenBank/DDBJ databases">
        <authorList>
            <consortium name="Pathogen Informatics"/>
        </authorList>
    </citation>
    <scope>NUCLEOTIDE SEQUENCE [LARGE SCALE GENOMIC DNA]</scope>
    <source>
        <strain evidence="1 2">Zambia</strain>
    </source>
</reference>
<protein>
    <submittedName>
        <fullName evidence="1">Uncharacterized protein</fullName>
    </submittedName>
</protein>
<dbReference type="Proteomes" id="UP000277204">
    <property type="component" value="Unassembled WGS sequence"/>
</dbReference>
<evidence type="ECO:0000313" key="2">
    <source>
        <dbReference type="Proteomes" id="UP000277204"/>
    </source>
</evidence>
<dbReference type="EMBL" id="UZAI01003808">
    <property type="protein sequence ID" value="VDO82424.1"/>
    <property type="molecule type" value="Genomic_DNA"/>
</dbReference>
<name>A0A183LXU6_9TREM</name>
<dbReference type="AlphaFoldDB" id="A0A183LXU6"/>
<evidence type="ECO:0000313" key="1">
    <source>
        <dbReference type="EMBL" id="VDO82424.1"/>
    </source>
</evidence>
<proteinExistence type="predicted"/>
<sequence>MKLKLKKHWPTGEAVVQGFNTDFLRHTDKHNEFKIHLDNRFKALQDLLKGKNYYGAQLERDQRSTKLSVSGDAGPQQVSS</sequence>
<gene>
    <name evidence="1" type="ORF">SMRZ_LOCUS8620</name>
</gene>
<keyword evidence="2" id="KW-1185">Reference proteome</keyword>